<keyword evidence="2" id="KW-1185">Reference proteome</keyword>
<organism evidence="1 2">
    <name type="scientific">Naganishia cerealis</name>
    <dbReference type="NCBI Taxonomy" id="610337"/>
    <lineage>
        <taxon>Eukaryota</taxon>
        <taxon>Fungi</taxon>
        <taxon>Dikarya</taxon>
        <taxon>Basidiomycota</taxon>
        <taxon>Agaricomycotina</taxon>
        <taxon>Tremellomycetes</taxon>
        <taxon>Filobasidiales</taxon>
        <taxon>Filobasidiaceae</taxon>
        <taxon>Naganishia</taxon>
    </lineage>
</organism>
<name>A0ACC2WK46_9TREE</name>
<dbReference type="Proteomes" id="UP001241377">
    <property type="component" value="Unassembled WGS sequence"/>
</dbReference>
<protein>
    <submittedName>
        <fullName evidence="1">Uncharacterized protein</fullName>
    </submittedName>
</protein>
<proteinExistence type="predicted"/>
<comment type="caution">
    <text evidence="1">The sequence shown here is derived from an EMBL/GenBank/DDBJ whole genome shotgun (WGS) entry which is preliminary data.</text>
</comment>
<accession>A0ACC2WK46</accession>
<dbReference type="EMBL" id="JASBWR010000008">
    <property type="protein sequence ID" value="KAJ9111466.1"/>
    <property type="molecule type" value="Genomic_DNA"/>
</dbReference>
<sequence>MTGDESYHAHCFTCRACSNKIEELVFAKTSQGIYCMVRNMPNFVRRRMLNEVFHSTQSCHNERVARSRRHAEAKQRAKAKKEEREREKAKSAADHAATSPFNPLPPLHSPSTIPTEDGMKSASTYGQTSVPSHNLKSPLAGPARVHSPSSQYAALSPDGPSFAHPENQYSKFHEKPLALSPVPDVRERTAARLEGRRRKEEQADLGSDSPTPSPSPGSRSVFDDGRLDRLSPRPGSDSGSPSRAKFRDDTLRPRSPILAQDQSANPTIGLGVGPVSGLGLPTGRAEKRRSINPAMVFTYQDHQTNPELSHSPSYSTFVNQHMEGAAGSRVPPLPSSPLRSSFKDGHGRSHNGTSTRGASPMANGVLSPIPNRLYSSGSNREHSRNDLAAVASQDELKSNTPPRSSSLADSLNAATAFGNDIRPSLSTESNRTVSPSTHRFEATPNASVVPTPVPGSPSDTARNAPQIDAPELPSLNFSISDPDFAVILNEQEGKAGIKADDSYTRLPLHTDPSNEGFAATPRSLHNVSKIHPLNLSTKDGSNRLSPISPAYSSHSGQSPKFPLSSNAAGRAANDIRPTPSSEISDPFYSSDSGHKDGSESQESTASNLDHHDPSSSRQETALPQLQVLLDATRQQSSAIAKIDIALLSKAIQEITELNEQVSIFSQRYTGAKVRFLSHVSSIDVLTLD</sequence>
<gene>
    <name evidence="1" type="ORF">QFC19_001235</name>
</gene>
<reference evidence="1" key="1">
    <citation type="submission" date="2023-04" db="EMBL/GenBank/DDBJ databases">
        <title>Draft Genome sequencing of Naganishia species isolated from polar environments using Oxford Nanopore Technology.</title>
        <authorList>
            <person name="Leo P."/>
            <person name="Venkateswaran K."/>
        </authorList>
    </citation>
    <scope>NUCLEOTIDE SEQUENCE</scope>
    <source>
        <strain evidence="1">MNA-CCFEE 5261</strain>
    </source>
</reference>
<evidence type="ECO:0000313" key="1">
    <source>
        <dbReference type="EMBL" id="KAJ9111466.1"/>
    </source>
</evidence>
<evidence type="ECO:0000313" key="2">
    <source>
        <dbReference type="Proteomes" id="UP001241377"/>
    </source>
</evidence>